<feature type="domain" description="PAC" evidence="3">
    <location>
        <begin position="213"/>
        <end position="265"/>
    </location>
</feature>
<dbReference type="Pfam" id="PF00015">
    <property type="entry name" value="MCPsignal"/>
    <property type="match status" value="1"/>
</dbReference>
<reference evidence="4 5" key="1">
    <citation type="submission" date="2019-07" db="EMBL/GenBank/DDBJ databases">
        <title>Whole genome shotgun sequence of Halomonas halophila NBRC 102604.</title>
        <authorList>
            <person name="Hosoyama A."/>
            <person name="Uohara A."/>
            <person name="Ohji S."/>
            <person name="Ichikawa N."/>
        </authorList>
    </citation>
    <scope>NUCLEOTIDE SEQUENCE [LARGE SCALE GENOMIC DNA]</scope>
    <source>
        <strain evidence="4 5">NBRC 102604</strain>
    </source>
</reference>
<dbReference type="SMART" id="SM00283">
    <property type="entry name" value="MA"/>
    <property type="match status" value="1"/>
</dbReference>
<feature type="domain" description="PAC" evidence="3">
    <location>
        <begin position="92"/>
        <end position="145"/>
    </location>
</feature>
<dbReference type="Gene3D" id="1.10.287.950">
    <property type="entry name" value="Methyl-accepting chemotaxis protein"/>
    <property type="match status" value="1"/>
</dbReference>
<dbReference type="PROSITE" id="PS50111">
    <property type="entry name" value="CHEMOTAXIS_TRANSDUC_2"/>
    <property type="match status" value="1"/>
</dbReference>
<dbReference type="PANTHER" id="PTHR24422">
    <property type="entry name" value="CHEMOTAXIS PROTEIN METHYLTRANSFERASE"/>
    <property type="match status" value="1"/>
</dbReference>
<proteinExistence type="predicted"/>
<dbReference type="RefSeq" id="WP_107181975.1">
    <property type="nucleotide sequence ID" value="NZ_BJUS01000002.1"/>
</dbReference>
<dbReference type="InterPro" id="IPR000014">
    <property type="entry name" value="PAS"/>
</dbReference>
<dbReference type="InterPro" id="IPR001610">
    <property type="entry name" value="PAC"/>
</dbReference>
<dbReference type="SMART" id="SM00086">
    <property type="entry name" value="PAC"/>
    <property type="match status" value="2"/>
</dbReference>
<dbReference type="Pfam" id="PF08448">
    <property type="entry name" value="PAS_4"/>
    <property type="match status" value="2"/>
</dbReference>
<dbReference type="InterPro" id="IPR004089">
    <property type="entry name" value="MCPsignal_dom"/>
</dbReference>
<name>A0ABQ0U0K2_9GAMM</name>
<dbReference type="SUPFAM" id="SSF58104">
    <property type="entry name" value="Methyl-accepting chemotaxis protein (MCP) signaling domain"/>
    <property type="match status" value="1"/>
</dbReference>
<dbReference type="PANTHER" id="PTHR24422:SF10">
    <property type="entry name" value="CHEMOTAXIS PROTEIN METHYLTRANSFERASE 2"/>
    <property type="match status" value="1"/>
</dbReference>
<keyword evidence="1" id="KW-0807">Transducer</keyword>
<protein>
    <submittedName>
        <fullName evidence="4">Methyl-accepting chemotaxis protein</fullName>
    </submittedName>
</protein>
<evidence type="ECO:0000313" key="5">
    <source>
        <dbReference type="Proteomes" id="UP000321121"/>
    </source>
</evidence>
<accession>A0ABQ0U0K2</accession>
<keyword evidence="5" id="KW-1185">Reference proteome</keyword>
<organism evidence="4 5">
    <name type="scientific">Halomonas halophila</name>
    <dbReference type="NCBI Taxonomy" id="29573"/>
    <lineage>
        <taxon>Bacteria</taxon>
        <taxon>Pseudomonadati</taxon>
        <taxon>Pseudomonadota</taxon>
        <taxon>Gammaproteobacteria</taxon>
        <taxon>Oceanospirillales</taxon>
        <taxon>Halomonadaceae</taxon>
        <taxon>Halomonas</taxon>
    </lineage>
</organism>
<gene>
    <name evidence="4" type="ORF">HHA04nite_03810</name>
</gene>
<dbReference type="InterPro" id="IPR013656">
    <property type="entry name" value="PAS_4"/>
</dbReference>
<evidence type="ECO:0000313" key="4">
    <source>
        <dbReference type="EMBL" id="GEK71837.1"/>
    </source>
</evidence>
<dbReference type="EMBL" id="BJUS01000002">
    <property type="protein sequence ID" value="GEK71837.1"/>
    <property type="molecule type" value="Genomic_DNA"/>
</dbReference>
<dbReference type="InterPro" id="IPR000700">
    <property type="entry name" value="PAS-assoc_C"/>
</dbReference>
<comment type="caution">
    <text evidence="4">The sequence shown here is derived from an EMBL/GenBank/DDBJ whole genome shotgun (WGS) entry which is preliminary data.</text>
</comment>
<feature type="domain" description="Methyl-accepting transducer" evidence="2">
    <location>
        <begin position="269"/>
        <end position="439"/>
    </location>
</feature>
<dbReference type="Proteomes" id="UP000321121">
    <property type="component" value="Unassembled WGS sequence"/>
</dbReference>
<dbReference type="SMART" id="SM00091">
    <property type="entry name" value="PAS"/>
    <property type="match status" value="2"/>
</dbReference>
<dbReference type="PROSITE" id="PS50113">
    <property type="entry name" value="PAC"/>
    <property type="match status" value="2"/>
</dbReference>
<evidence type="ECO:0000259" key="2">
    <source>
        <dbReference type="PROSITE" id="PS50111"/>
    </source>
</evidence>
<dbReference type="InterPro" id="IPR050903">
    <property type="entry name" value="Bact_Chemotaxis_MeTrfase"/>
</dbReference>
<evidence type="ECO:0000259" key="3">
    <source>
        <dbReference type="PROSITE" id="PS50113"/>
    </source>
</evidence>
<dbReference type="NCBIfam" id="TIGR00229">
    <property type="entry name" value="sensory_box"/>
    <property type="match status" value="2"/>
</dbReference>
<sequence>MLASLVTLLSSPALESRKPRSPLAAALHRHTATVTFTPEGIIRQASRAFLSVLGYQASEVLGRHHRMFCDPETVNGREYGEFWAALARGEHRAGTFRRLDKRGREVWIEATYLPVMNRSGKHVDHVIKIASDVTEQHQAAMSRAALVEALGQSMAVIEFTPEGVVLDANPNFLAATGYEREQVLGQHHRLFCHEAFYEQHPDFWQRLAQGEFRQGKFERVTAFGEPLWLEATYNPVFDADGRVVRVVKFATDVTADVQAAEATRAAVVSARETSAQTEQITASGMAQLQDIVRECMASVDEMGSAREAVQALVAQAERINGITSEIARIAEQTNLLSLNATIEAAHAGEHGRGFAVVAGEVRQLAHRASESVGRIDDVLADNAAMVAQASEQMRSAVDKSQQIHAHVTDIERLVGEIRRGASDVTSSVDRLIADQAPDA</sequence>
<dbReference type="Gene3D" id="3.30.450.20">
    <property type="entry name" value="PAS domain"/>
    <property type="match status" value="2"/>
</dbReference>
<dbReference type="CDD" id="cd00130">
    <property type="entry name" value="PAS"/>
    <property type="match status" value="2"/>
</dbReference>
<dbReference type="InterPro" id="IPR035965">
    <property type="entry name" value="PAS-like_dom_sf"/>
</dbReference>
<evidence type="ECO:0000256" key="1">
    <source>
        <dbReference type="PROSITE-ProRule" id="PRU00284"/>
    </source>
</evidence>
<dbReference type="SUPFAM" id="SSF55785">
    <property type="entry name" value="PYP-like sensor domain (PAS domain)"/>
    <property type="match status" value="2"/>
</dbReference>